<reference evidence="6" key="1">
    <citation type="journal article" date="2014" name="Science">
        <title>The coffee genome provides insight into the convergent evolution of caffeine biosynthesis.</title>
        <authorList>
            <person name="Denoeud F."/>
            <person name="Carretero-Paulet L."/>
            <person name="Dereeper A."/>
            <person name="Droc G."/>
            <person name="Guyot R."/>
            <person name="Pietrella M."/>
            <person name="Zheng C."/>
            <person name="Alberti A."/>
            <person name="Anthony F."/>
            <person name="Aprea G."/>
            <person name="Aury J.M."/>
            <person name="Bento P."/>
            <person name="Bernard M."/>
            <person name="Bocs S."/>
            <person name="Campa C."/>
            <person name="Cenci A."/>
            <person name="Combes M.C."/>
            <person name="Crouzillat D."/>
            <person name="Da Silva C."/>
            <person name="Daddiego L."/>
            <person name="De Bellis F."/>
            <person name="Dussert S."/>
            <person name="Garsmeur O."/>
            <person name="Gayraud T."/>
            <person name="Guignon V."/>
            <person name="Jahn K."/>
            <person name="Jamilloux V."/>
            <person name="Joet T."/>
            <person name="Labadie K."/>
            <person name="Lan T."/>
            <person name="Leclercq J."/>
            <person name="Lepelley M."/>
            <person name="Leroy T."/>
            <person name="Li L.T."/>
            <person name="Librado P."/>
            <person name="Lopez L."/>
            <person name="Munoz A."/>
            <person name="Noel B."/>
            <person name="Pallavicini A."/>
            <person name="Perrotta G."/>
            <person name="Poncet V."/>
            <person name="Pot D."/>
            <person name="Priyono X."/>
            <person name="Rigoreau M."/>
            <person name="Rouard M."/>
            <person name="Rozas J."/>
            <person name="Tranchant-Dubreuil C."/>
            <person name="VanBuren R."/>
            <person name="Zhang Q."/>
            <person name="Andrade A.C."/>
            <person name="Argout X."/>
            <person name="Bertrand B."/>
            <person name="de Kochko A."/>
            <person name="Graziosi G."/>
            <person name="Henry R.J."/>
            <person name="Jayarama X."/>
            <person name="Ming R."/>
            <person name="Nagai C."/>
            <person name="Rounsley S."/>
            <person name="Sankoff D."/>
            <person name="Giuliano G."/>
            <person name="Albert V.A."/>
            <person name="Wincker P."/>
            <person name="Lashermes P."/>
        </authorList>
    </citation>
    <scope>NUCLEOTIDE SEQUENCE [LARGE SCALE GENOMIC DNA]</scope>
    <source>
        <strain evidence="6">cv. DH200-94</strain>
    </source>
</reference>
<dbReference type="Gene3D" id="3.30.70.330">
    <property type="match status" value="1"/>
</dbReference>
<accession>A0A068VLR4</accession>
<feature type="region of interest" description="Disordered" evidence="3">
    <location>
        <begin position="37"/>
        <end position="77"/>
    </location>
</feature>
<gene>
    <name evidence="5" type="ORF">GSCOC_T00006763001</name>
</gene>
<dbReference type="InParanoid" id="A0A068VLR4"/>
<evidence type="ECO:0000256" key="2">
    <source>
        <dbReference type="PROSITE-ProRule" id="PRU00176"/>
    </source>
</evidence>
<dbReference type="CDD" id="cd00590">
    <property type="entry name" value="RRM_SF"/>
    <property type="match status" value="1"/>
</dbReference>
<dbReference type="PANTHER" id="PTHR48025:SF17">
    <property type="entry name" value="28 KDA RIBONUCLEOPROTEIN, CHLOROPLASTIC"/>
    <property type="match status" value="1"/>
</dbReference>
<dbReference type="InterPro" id="IPR000504">
    <property type="entry name" value="RRM_dom"/>
</dbReference>
<dbReference type="SUPFAM" id="SSF54928">
    <property type="entry name" value="RNA-binding domain, RBD"/>
    <property type="match status" value="1"/>
</dbReference>
<evidence type="ECO:0000259" key="4">
    <source>
        <dbReference type="PROSITE" id="PS50102"/>
    </source>
</evidence>
<name>A0A068VLR4_COFCA</name>
<dbReference type="PANTHER" id="PTHR48025">
    <property type="entry name" value="OS02G0815200 PROTEIN"/>
    <property type="match status" value="1"/>
</dbReference>
<feature type="compositionally biased region" description="Acidic residues" evidence="3">
    <location>
        <begin position="62"/>
        <end position="76"/>
    </location>
</feature>
<dbReference type="STRING" id="49390.A0A068VLR4"/>
<dbReference type="InterPro" id="IPR012677">
    <property type="entry name" value="Nucleotide-bd_a/b_plait_sf"/>
</dbReference>
<dbReference type="Proteomes" id="UP000295252">
    <property type="component" value="Unassembled WGS sequence"/>
</dbReference>
<keyword evidence="6" id="KW-1185">Reference proteome</keyword>
<dbReference type="SMART" id="SM00360">
    <property type="entry name" value="RRM"/>
    <property type="match status" value="1"/>
</dbReference>
<dbReference type="GO" id="GO:0003729">
    <property type="term" value="F:mRNA binding"/>
    <property type="evidence" value="ECO:0007669"/>
    <property type="project" value="TreeGrafter"/>
</dbReference>
<evidence type="ECO:0000256" key="1">
    <source>
        <dbReference type="ARBA" id="ARBA00022884"/>
    </source>
</evidence>
<dbReference type="PROSITE" id="PS50102">
    <property type="entry name" value="RRM"/>
    <property type="match status" value="1"/>
</dbReference>
<evidence type="ECO:0000313" key="6">
    <source>
        <dbReference type="Proteomes" id="UP000295252"/>
    </source>
</evidence>
<evidence type="ECO:0000256" key="3">
    <source>
        <dbReference type="SAM" id="MobiDB-lite"/>
    </source>
</evidence>
<feature type="domain" description="RRM" evidence="4">
    <location>
        <begin position="80"/>
        <end position="142"/>
    </location>
</feature>
<dbReference type="GO" id="GO:0009535">
    <property type="term" value="C:chloroplast thylakoid membrane"/>
    <property type="evidence" value="ECO:0007669"/>
    <property type="project" value="TreeGrafter"/>
</dbReference>
<protein>
    <submittedName>
        <fullName evidence="5">DH200=94 genomic scaffold, scaffold_5403</fullName>
    </submittedName>
</protein>
<dbReference type="InterPro" id="IPR050502">
    <property type="entry name" value="Euk_RNA-bind_prot"/>
</dbReference>
<dbReference type="Pfam" id="PF00076">
    <property type="entry name" value="RRM_1"/>
    <property type="match status" value="1"/>
</dbReference>
<dbReference type="AlphaFoldDB" id="A0A068VLR4"/>
<sequence length="169" mass="19437">MVIKIFFSTLISLPINGTFSSFPFATHHVPQTTSASIRTFPHPFSTQAQPITQNSENAEKDNQEEEDNDDEREEEEFSKTRILAQNVPWTSTVDGLHPFFEKYGTVVDIELSMYNKTRNRGLAFVRMASHKEVLATFKNLESYVSIFDKSRLFLDIVFFMALCKILVML</sequence>
<evidence type="ECO:0000313" key="5">
    <source>
        <dbReference type="EMBL" id="CDP21641.1"/>
    </source>
</evidence>
<dbReference type="InterPro" id="IPR035979">
    <property type="entry name" value="RBD_domain_sf"/>
</dbReference>
<keyword evidence="1 2" id="KW-0694">RNA-binding</keyword>
<proteinExistence type="predicted"/>
<dbReference type="EMBL" id="HG744487">
    <property type="protein sequence ID" value="CDP21641.1"/>
    <property type="molecule type" value="Genomic_DNA"/>
</dbReference>
<dbReference type="GO" id="GO:1901259">
    <property type="term" value="P:chloroplast rRNA processing"/>
    <property type="evidence" value="ECO:0007669"/>
    <property type="project" value="TreeGrafter"/>
</dbReference>
<feature type="compositionally biased region" description="Polar residues" evidence="3">
    <location>
        <begin position="44"/>
        <end position="55"/>
    </location>
</feature>
<dbReference type="Gramene" id="CDP21641">
    <property type="protein sequence ID" value="CDP21641"/>
    <property type="gene ID" value="GSCOC_T00006763001"/>
</dbReference>
<organism evidence="5 6">
    <name type="scientific">Coffea canephora</name>
    <name type="common">Robusta coffee</name>
    <dbReference type="NCBI Taxonomy" id="49390"/>
    <lineage>
        <taxon>Eukaryota</taxon>
        <taxon>Viridiplantae</taxon>
        <taxon>Streptophyta</taxon>
        <taxon>Embryophyta</taxon>
        <taxon>Tracheophyta</taxon>
        <taxon>Spermatophyta</taxon>
        <taxon>Magnoliopsida</taxon>
        <taxon>eudicotyledons</taxon>
        <taxon>Gunneridae</taxon>
        <taxon>Pentapetalae</taxon>
        <taxon>asterids</taxon>
        <taxon>lamiids</taxon>
        <taxon>Gentianales</taxon>
        <taxon>Rubiaceae</taxon>
        <taxon>Ixoroideae</taxon>
        <taxon>Gardenieae complex</taxon>
        <taxon>Bertiereae - Coffeeae clade</taxon>
        <taxon>Coffeeae</taxon>
        <taxon>Coffea</taxon>
    </lineage>
</organism>
<dbReference type="PhylomeDB" id="A0A068VLR4"/>